<dbReference type="EMBL" id="KN641778">
    <property type="protein sequence ID" value="KHN45769.1"/>
    <property type="molecule type" value="Genomic_DNA"/>
</dbReference>
<evidence type="ECO:0000313" key="3">
    <source>
        <dbReference type="EMBL" id="KHN45769.1"/>
    </source>
</evidence>
<dbReference type="CDD" id="cd07067">
    <property type="entry name" value="HP_PGM_like"/>
    <property type="match status" value="1"/>
</dbReference>
<sequence>MIIVSSFSAIEDDKNNFLIASPSVIADLNKILFDDVVANDDLTDLLHHALPWGQVDIELNETGRQQAVAVANRLSREPKISAIYSSDLQRAFETAQIIAVKCGGLEVVKDLDLRERHMGDLQGHPYRELATTNPIGYEALESKNDDRELPGGGESFVQLFERCKSALLKIGRKHKGERVVVVTHGASIETLYRWANATGRYKGKIDNASIAVFRLYGEDKWTLNMKGDVSHLCHNGFLQPGFEGDTTTT</sequence>
<dbReference type="AlphaFoldDB" id="A0A0B2SMT1"/>
<organism evidence="3">
    <name type="scientific">Glycine soja</name>
    <name type="common">Wild soybean</name>
    <dbReference type="NCBI Taxonomy" id="3848"/>
    <lineage>
        <taxon>Eukaryota</taxon>
        <taxon>Viridiplantae</taxon>
        <taxon>Streptophyta</taxon>
        <taxon>Embryophyta</taxon>
        <taxon>Tracheophyta</taxon>
        <taxon>Spermatophyta</taxon>
        <taxon>Magnoliopsida</taxon>
        <taxon>eudicotyledons</taxon>
        <taxon>Gunneridae</taxon>
        <taxon>Pentapetalae</taxon>
        <taxon>rosids</taxon>
        <taxon>fabids</taxon>
        <taxon>Fabales</taxon>
        <taxon>Fabaceae</taxon>
        <taxon>Papilionoideae</taxon>
        <taxon>50 kb inversion clade</taxon>
        <taxon>NPAAA clade</taxon>
        <taxon>indigoferoid/millettioid clade</taxon>
        <taxon>Phaseoleae</taxon>
        <taxon>Glycine</taxon>
        <taxon>Glycine subgen. Soja</taxon>
    </lineage>
</organism>
<dbReference type="Proteomes" id="UP000053555">
    <property type="component" value="Unassembled WGS sequence"/>
</dbReference>
<dbReference type="GO" id="GO:0005829">
    <property type="term" value="C:cytosol"/>
    <property type="evidence" value="ECO:0007669"/>
    <property type="project" value="TreeGrafter"/>
</dbReference>
<proteinExistence type="inferred from homology"/>
<reference evidence="3" key="1">
    <citation type="submission" date="2014-07" db="EMBL/GenBank/DDBJ databases">
        <title>Identification of a novel salt tolerance gene in wild soybean by whole-genome sequencing.</title>
        <authorList>
            <person name="Lam H.-M."/>
            <person name="Qi X."/>
            <person name="Li M.-W."/>
            <person name="Liu X."/>
            <person name="Xie M."/>
            <person name="Ni M."/>
            <person name="Xu X."/>
        </authorList>
    </citation>
    <scope>NUCLEOTIDE SEQUENCE [LARGE SCALE GENOMIC DNA]</scope>
    <source>
        <tissue evidence="3">Root</tissue>
    </source>
</reference>
<dbReference type="SUPFAM" id="SSF53254">
    <property type="entry name" value="Phosphoglycerate mutase-like"/>
    <property type="match status" value="1"/>
</dbReference>
<dbReference type="GO" id="GO:0016791">
    <property type="term" value="F:phosphatase activity"/>
    <property type="evidence" value="ECO:0007669"/>
    <property type="project" value="TreeGrafter"/>
</dbReference>
<comment type="similarity">
    <text evidence="1">Belongs to the phosphoglycerate mutase family.</text>
</comment>
<dbReference type="Gene3D" id="3.40.50.1240">
    <property type="entry name" value="Phosphoglycerate mutase-like"/>
    <property type="match status" value="1"/>
</dbReference>
<dbReference type="PANTHER" id="PTHR48100:SF4">
    <property type="entry name" value="HISTIDINE PHOSPHATASE FAMILY (BRANCH 1) PROTEIN"/>
    <property type="match status" value="1"/>
</dbReference>
<name>A0A0B2SMT1_GLYSO</name>
<accession>A0A0B2SMT1</accession>
<dbReference type="Pfam" id="PF00300">
    <property type="entry name" value="His_Phos_1"/>
    <property type="match status" value="1"/>
</dbReference>
<evidence type="ECO:0000256" key="2">
    <source>
        <dbReference type="PIRSR" id="PIRSR613078-2"/>
    </source>
</evidence>
<dbReference type="SMART" id="SM00855">
    <property type="entry name" value="PGAM"/>
    <property type="match status" value="1"/>
</dbReference>
<gene>
    <name evidence="3" type="ORF">glysoja_043409</name>
</gene>
<feature type="binding site" evidence="2">
    <location>
        <position position="90"/>
    </location>
    <ligand>
        <name>substrate</name>
    </ligand>
</feature>
<protein>
    <submittedName>
        <fullName evidence="3">Putative phosphoglycerate mutase gpmB</fullName>
    </submittedName>
</protein>
<dbReference type="InterPro" id="IPR029033">
    <property type="entry name" value="His_PPase_superfam"/>
</dbReference>
<dbReference type="PANTHER" id="PTHR48100">
    <property type="entry name" value="BROAD-SPECIFICITY PHOSPHATASE YOR283W-RELATED"/>
    <property type="match status" value="1"/>
</dbReference>
<dbReference type="InterPro" id="IPR013078">
    <property type="entry name" value="His_Pase_superF_clade-1"/>
</dbReference>
<dbReference type="InterPro" id="IPR050275">
    <property type="entry name" value="PGM_Phosphatase"/>
</dbReference>
<evidence type="ECO:0000256" key="1">
    <source>
        <dbReference type="ARBA" id="ARBA00038362"/>
    </source>
</evidence>